<dbReference type="EMBL" id="LLXH01002615">
    <property type="protein sequence ID" value="PKC55424.1"/>
    <property type="molecule type" value="Genomic_DNA"/>
</dbReference>
<evidence type="ECO:0000313" key="5">
    <source>
        <dbReference type="Proteomes" id="UP000232722"/>
    </source>
</evidence>
<feature type="compositionally biased region" description="Polar residues" evidence="1">
    <location>
        <begin position="91"/>
        <end position="108"/>
    </location>
</feature>
<comment type="caution">
    <text evidence="2">The sequence shown here is derived from an EMBL/GenBank/DDBJ whole genome shotgun (WGS) entry which is preliminary data.</text>
</comment>
<proteinExistence type="predicted"/>
<evidence type="ECO:0000256" key="1">
    <source>
        <dbReference type="SAM" id="MobiDB-lite"/>
    </source>
</evidence>
<accession>A0A2N0NZK8</accession>
<evidence type="ECO:0000313" key="3">
    <source>
        <dbReference type="EMBL" id="PKC55424.1"/>
    </source>
</evidence>
<name>A0A2N0NZK8_9GLOM</name>
<dbReference type="VEuPathDB" id="FungiDB:RhiirA1_475633"/>
<reference evidence="2 5" key="2">
    <citation type="submission" date="2017-09" db="EMBL/GenBank/DDBJ databases">
        <title>Extensive intraspecific genome diversity in a model arbuscular mycorrhizal fungus.</title>
        <authorList>
            <person name="Chen E.C."/>
            <person name="Morin E."/>
            <person name="Beaudet D."/>
            <person name="Noel J."/>
            <person name="Ndikumana S."/>
            <person name="Charron P."/>
            <person name="St-Onge C."/>
            <person name="Giorgi J."/>
            <person name="Grigoriev I.V."/>
            <person name="Roux C."/>
            <person name="Martin F.M."/>
            <person name="Corradi N."/>
        </authorList>
    </citation>
    <scope>NUCLEOTIDE SEQUENCE [LARGE SCALE GENOMIC DNA]</scope>
    <source>
        <strain evidence="2 5">A5</strain>
    </source>
</reference>
<reference evidence="2 5" key="1">
    <citation type="submission" date="2016-04" db="EMBL/GenBank/DDBJ databases">
        <title>Genome analyses suggest a sexual origin of heterokaryosis in a supposedly ancient asexual fungus.</title>
        <authorList>
            <person name="Ropars J."/>
            <person name="Sedzielewska K."/>
            <person name="Noel J."/>
            <person name="Charron P."/>
            <person name="Farinelli L."/>
            <person name="Marton T."/>
            <person name="Kruger M."/>
            <person name="Pelin A."/>
            <person name="Brachmann A."/>
            <person name="Corradi N."/>
        </authorList>
    </citation>
    <scope>NUCLEOTIDE SEQUENCE [LARGE SCALE GENOMIC DNA]</scope>
    <source>
        <strain evidence="2 5">A5</strain>
    </source>
</reference>
<reference evidence="3 4" key="3">
    <citation type="submission" date="2017-10" db="EMBL/GenBank/DDBJ databases">
        <title>Extensive intraspecific genome diversity in a model arbuscular mycorrhizal fungus.</title>
        <authorList>
            <person name="Chen E.C.H."/>
            <person name="Morin E."/>
            <person name="Baudet D."/>
            <person name="Noel J."/>
            <person name="Ndikumana S."/>
            <person name="Charron P."/>
            <person name="St-Onge C."/>
            <person name="Giorgi J."/>
            <person name="Grigoriev I.V."/>
            <person name="Roux C."/>
            <person name="Martin F.M."/>
            <person name="Corradi N."/>
        </authorList>
    </citation>
    <scope>NUCLEOTIDE SEQUENCE [LARGE SCALE GENOMIC DNA]</scope>
    <source>
        <strain evidence="3 4">A1</strain>
    </source>
</reference>
<gene>
    <name evidence="3" type="ORF">RhiirA1_475633</name>
    <name evidence="2" type="ORF">RhiirA5_428834</name>
</gene>
<evidence type="ECO:0000313" key="4">
    <source>
        <dbReference type="Proteomes" id="UP000232688"/>
    </source>
</evidence>
<dbReference type="AlphaFoldDB" id="A0A2N0NZK8"/>
<dbReference type="Proteomes" id="UP000232688">
    <property type="component" value="Unassembled WGS sequence"/>
</dbReference>
<organism evidence="2 5">
    <name type="scientific">Rhizophagus irregularis</name>
    <dbReference type="NCBI Taxonomy" id="588596"/>
    <lineage>
        <taxon>Eukaryota</taxon>
        <taxon>Fungi</taxon>
        <taxon>Fungi incertae sedis</taxon>
        <taxon>Mucoromycota</taxon>
        <taxon>Glomeromycotina</taxon>
        <taxon>Glomeromycetes</taxon>
        <taxon>Glomerales</taxon>
        <taxon>Glomeraceae</taxon>
        <taxon>Rhizophagus</taxon>
    </lineage>
</organism>
<dbReference type="Proteomes" id="UP000232722">
    <property type="component" value="Unassembled WGS sequence"/>
</dbReference>
<feature type="region of interest" description="Disordered" evidence="1">
    <location>
        <begin position="48"/>
        <end position="127"/>
    </location>
</feature>
<evidence type="ECO:0000313" key="2">
    <source>
        <dbReference type="EMBL" id="PKC00006.1"/>
    </source>
</evidence>
<reference evidence="3 4" key="4">
    <citation type="submission" date="2017-10" db="EMBL/GenBank/DDBJ databases">
        <title>Genome analyses suggest a sexual origin of heterokaryosis in a supposedly ancient asexual fungus.</title>
        <authorList>
            <person name="Corradi N."/>
            <person name="Sedzielewska K."/>
            <person name="Noel J."/>
            <person name="Charron P."/>
            <person name="Farinelli L."/>
            <person name="Marton T."/>
            <person name="Kruger M."/>
            <person name="Pelin A."/>
            <person name="Brachmann A."/>
            <person name="Corradi N."/>
        </authorList>
    </citation>
    <scope>NUCLEOTIDE SEQUENCE [LARGE SCALE GENOMIC DNA]</scope>
    <source>
        <strain evidence="3 4">A1</strain>
    </source>
</reference>
<feature type="compositionally biased region" description="Basic residues" evidence="1">
    <location>
        <begin position="48"/>
        <end position="65"/>
    </location>
</feature>
<dbReference type="EMBL" id="LLXJ01002004">
    <property type="protein sequence ID" value="PKC00006.1"/>
    <property type="molecule type" value="Genomic_DNA"/>
</dbReference>
<sequence>MLIGISTNFNFDWYLLLEKSCLKRIGHTFYHTLRGHLTYASKYYCAKPKRNPKKKGKEKERKKGKGLPSYVHTRSPARPPSKNPFRLQKADSPTSKDQYSKVTPSQVSPRDRSRCLLIAKLPETTSY</sequence>
<protein>
    <submittedName>
        <fullName evidence="2">Uncharacterized protein</fullName>
    </submittedName>
</protein>